<organism evidence="1 2">
    <name type="scientific">Clostridium botulinum (strain Langeland / NCTC 10281 / Type F)</name>
    <dbReference type="NCBI Taxonomy" id="441772"/>
    <lineage>
        <taxon>Bacteria</taxon>
        <taxon>Bacillati</taxon>
        <taxon>Bacillota</taxon>
        <taxon>Clostridia</taxon>
        <taxon>Eubacteriales</taxon>
        <taxon>Clostridiaceae</taxon>
        <taxon>Clostridium</taxon>
    </lineage>
</organism>
<dbReference type="AlphaFoldDB" id="A7GAZ4"/>
<dbReference type="Proteomes" id="UP000002410">
    <property type="component" value="Chromosome"/>
</dbReference>
<dbReference type="HOGENOM" id="CLU_3267826_0_0_9"/>
<sequence length="41" mass="4561">MKKEVYPIVYVLAVHNATECIKQGKCDALSLKSTLINVILL</sequence>
<dbReference type="RefSeq" id="WP_011987554.1">
    <property type="nucleotide sequence ID" value="NC_009699.1"/>
</dbReference>
<proteinExistence type="predicted"/>
<gene>
    <name evidence="1" type="ordered locus">CLI_0670</name>
</gene>
<dbReference type="KEGG" id="cbf:CLI_0670"/>
<protein>
    <submittedName>
        <fullName evidence="1">Uncharacterized protein</fullName>
    </submittedName>
</protein>
<evidence type="ECO:0000313" key="2">
    <source>
        <dbReference type="Proteomes" id="UP000002410"/>
    </source>
</evidence>
<accession>A7GAZ4</accession>
<dbReference type="EMBL" id="CP000728">
    <property type="protein sequence ID" value="ABS40745.1"/>
    <property type="molecule type" value="Genomic_DNA"/>
</dbReference>
<reference evidence="2" key="1">
    <citation type="submission" date="2007-06" db="EMBL/GenBank/DDBJ databases">
        <authorList>
            <person name="Brinkac L.M."/>
            <person name="Daugherty S."/>
            <person name="Dodson R.J."/>
            <person name="Madupu R."/>
            <person name="Brown J.L."/>
            <person name="Bruce D."/>
            <person name="Detter C."/>
            <person name="Munk C."/>
            <person name="Smith L.A."/>
            <person name="Smith T.J."/>
            <person name="White O."/>
            <person name="Brettin T.S."/>
        </authorList>
    </citation>
    <scope>NUCLEOTIDE SEQUENCE [LARGE SCALE GENOMIC DNA]</scope>
    <source>
        <strain evidence="2">Langeland / NCTC 10281 / Type F</strain>
    </source>
</reference>
<name>A7GAZ4_CLOBL</name>
<evidence type="ECO:0000313" key="1">
    <source>
        <dbReference type="EMBL" id="ABS40745.1"/>
    </source>
</evidence>